<feature type="transmembrane region" description="Helical" evidence="1">
    <location>
        <begin position="493"/>
        <end position="520"/>
    </location>
</feature>
<feature type="transmembrane region" description="Helical" evidence="1">
    <location>
        <begin position="246"/>
        <end position="263"/>
    </location>
</feature>
<evidence type="ECO:0000313" key="2">
    <source>
        <dbReference type="EMBL" id="MBB6072308.1"/>
    </source>
</evidence>
<feature type="transmembrane region" description="Helical" evidence="1">
    <location>
        <begin position="333"/>
        <end position="350"/>
    </location>
</feature>
<dbReference type="RefSeq" id="WP_170036471.1">
    <property type="nucleotide sequence ID" value="NZ_JABDTL010000002.1"/>
</dbReference>
<feature type="transmembrane region" description="Helical" evidence="1">
    <location>
        <begin position="183"/>
        <end position="201"/>
    </location>
</feature>
<comment type="caution">
    <text evidence="2">The sequence shown here is derived from an EMBL/GenBank/DDBJ whole genome shotgun (WGS) entry which is preliminary data.</text>
</comment>
<protein>
    <submittedName>
        <fullName evidence="2">ABC-type transport system involved in multi-copper enzyme maturation permease subunit</fullName>
    </submittedName>
</protein>
<dbReference type="InterPro" id="IPR027268">
    <property type="entry name" value="Peptidase_M4/M1_CTD_sf"/>
</dbReference>
<feature type="transmembrane region" description="Helical" evidence="1">
    <location>
        <begin position="106"/>
        <end position="129"/>
    </location>
</feature>
<feature type="transmembrane region" description="Helical" evidence="1">
    <location>
        <begin position="53"/>
        <end position="75"/>
    </location>
</feature>
<reference evidence="2 3" key="1">
    <citation type="submission" date="2020-08" db="EMBL/GenBank/DDBJ databases">
        <title>Genomic Encyclopedia of Type Strains, Phase IV (KMG-IV): sequencing the most valuable type-strain genomes for metagenomic binning, comparative biology and taxonomic classification.</title>
        <authorList>
            <person name="Goeker M."/>
        </authorList>
    </citation>
    <scope>NUCLEOTIDE SEQUENCE [LARGE SCALE GENOMIC DNA]</scope>
    <source>
        <strain evidence="2 3">DSM 29007</strain>
    </source>
</reference>
<feature type="transmembrane region" description="Helical" evidence="1">
    <location>
        <begin position="458"/>
        <end position="481"/>
    </location>
</feature>
<keyword evidence="1" id="KW-0472">Membrane</keyword>
<proteinExistence type="predicted"/>
<evidence type="ECO:0000313" key="3">
    <source>
        <dbReference type="Proteomes" id="UP000582837"/>
    </source>
</evidence>
<feature type="transmembrane region" description="Helical" evidence="1">
    <location>
        <begin position="540"/>
        <end position="561"/>
    </location>
</feature>
<keyword evidence="1" id="KW-0812">Transmembrane</keyword>
<keyword evidence="1" id="KW-1133">Transmembrane helix</keyword>
<feature type="transmembrane region" description="Helical" evidence="1">
    <location>
        <begin position="21"/>
        <end position="41"/>
    </location>
</feature>
<feature type="transmembrane region" description="Helical" evidence="1">
    <location>
        <begin position="149"/>
        <end position="171"/>
    </location>
</feature>
<sequence>MKFREIFRFELAYQLRRLTTWLYFAALATVAFLFVRGAFLADALYADFYLNSPFVIASAMVVASLFWFIVAAPVAGELASRDVETGMHPITYTAPVTRTEYLGGRFLAALALNAFLMLAAVLGILLAVYASGVDPEVVGPFRPAAYLTAYGYIALTNVFVGTAIQFAWAALGRRAIASYVGSVLLFFVAYGGVIGVGMFLGRQDLAAALDVFGHVFLTSDLVLNWTPIEKSTRLITLDGPLLQSRLLWFGVALAALAFTHARFRFAHPVAGSPWSRHIRRRAAHAPIPAGSEMAHAAPISVPDVARTWGFAAYARQTIAVTAESFRVIIRSRAGLLLFVIIAAMTARLLPEYMVNQGTPLFPRTEYVLTFLTAAVTSFMTPWVVTPLLIILYAGELVWREREAGLGDITDAAPVPEGVLFAGRFLGLALVLALWMVILGGAGMLAQRSMNYRLFEPGLYLKVLLGLQLPEYLLLAVLALVVQGVVTQKYAGHLAAVLLYALILFAGRLGIGHNLLVYGAAPRWSYTDMRGFGASLGPWTWFMLYWGAWALLLAVAGTLLWVRGRDRGARARLRQARGRLTRPAAGALAAAAGLGLGLGGFIFYNTNVLNEYRGAGASLEVRAEYERRFGRYASLPQPRLAGTRLHVEIYPERQGIDIHGTYLLVNRGSTPIRDIHLATAAGARTSGVLFDRPARRVVSDDRLRYHIYALAAPLQPGDSVRLSFAVKLEPRGFRNAGVNHFRTRNITYFKSLDWLPAIGYQADRELLKPGERRAHGLSARPLLPTLADADAGGAEDVTGEAGTVAAERVVVETVIGTVAGQTAVAPGALRRTWMEGGRRYFQYATDTPIGTEYAFFSAAYALREEVWTPPAGMGRPVTIQIYHHPSHAINMTRMLRSVRGSMDYYTRAFGPYPHGGILRLVENPGAGMGAHADATTIDYTEGFSRYNPDADPRGLDLPSAIIAHEMAHQWGVPYAYAEGAPLLSESFAWYAAMGVVERTYGRQHLEQLRRFFRQPTPIPPIRQSVPLLRAMDPYASYRKGPAALFALREYMGEERVNLAWRRFFERHRAGTAPLPTSLDFYRELQAVTPDSLRYLAHDLFEANTFWELKTERATAREIEGGAWRVTLRIRARKVTVDPAGVETVVPMDEWIPVGVFAPTSAGADFGDTLYLRSHRIRSGEQTVTVTVPSRPADAGIDPYLLLIDLERFDNVEEVSVEK</sequence>
<dbReference type="EMBL" id="JACHIA010000014">
    <property type="protein sequence ID" value="MBB6072308.1"/>
    <property type="molecule type" value="Genomic_DNA"/>
</dbReference>
<dbReference type="SUPFAM" id="SSF55486">
    <property type="entry name" value="Metalloproteases ('zincins'), catalytic domain"/>
    <property type="match status" value="1"/>
</dbReference>
<dbReference type="AlphaFoldDB" id="A0A841H2W1"/>
<evidence type="ECO:0000256" key="1">
    <source>
        <dbReference type="SAM" id="Phobius"/>
    </source>
</evidence>
<accession>A0A841H2W1</accession>
<gene>
    <name evidence="2" type="ORF">HNQ61_003970</name>
</gene>
<feature type="transmembrane region" description="Helical" evidence="1">
    <location>
        <begin position="424"/>
        <end position="446"/>
    </location>
</feature>
<keyword evidence="3" id="KW-1185">Reference proteome</keyword>
<dbReference type="Gene3D" id="1.10.390.10">
    <property type="entry name" value="Neutral Protease Domain 2"/>
    <property type="match status" value="1"/>
</dbReference>
<organism evidence="2 3">
    <name type="scientific">Longimicrobium terrae</name>
    <dbReference type="NCBI Taxonomy" id="1639882"/>
    <lineage>
        <taxon>Bacteria</taxon>
        <taxon>Pseudomonadati</taxon>
        <taxon>Gemmatimonadota</taxon>
        <taxon>Longimicrobiia</taxon>
        <taxon>Longimicrobiales</taxon>
        <taxon>Longimicrobiaceae</taxon>
        <taxon>Longimicrobium</taxon>
    </lineage>
</organism>
<feature type="transmembrane region" description="Helical" evidence="1">
    <location>
        <begin position="582"/>
        <end position="603"/>
    </location>
</feature>
<name>A0A841H2W1_9BACT</name>
<dbReference type="Proteomes" id="UP000582837">
    <property type="component" value="Unassembled WGS sequence"/>
</dbReference>
<feature type="transmembrane region" description="Helical" evidence="1">
    <location>
        <begin position="370"/>
        <end position="393"/>
    </location>
</feature>